<comment type="caution">
    <text evidence="2">The sequence shown here is derived from an EMBL/GenBank/DDBJ whole genome shotgun (WGS) entry which is preliminary data.</text>
</comment>
<evidence type="ECO:0000313" key="2">
    <source>
        <dbReference type="EMBL" id="MFB9990447.1"/>
    </source>
</evidence>
<keyword evidence="3" id="KW-1185">Reference proteome</keyword>
<gene>
    <name evidence="2" type="ORF">ACFFLM_00375</name>
</gene>
<evidence type="ECO:0000256" key="1">
    <source>
        <dbReference type="SAM" id="SignalP"/>
    </source>
</evidence>
<proteinExistence type="predicted"/>
<reference evidence="2 3" key="1">
    <citation type="submission" date="2024-09" db="EMBL/GenBank/DDBJ databases">
        <authorList>
            <person name="Sun Q."/>
            <person name="Mori K."/>
        </authorList>
    </citation>
    <scope>NUCLEOTIDE SEQUENCE [LARGE SCALE GENOMIC DNA]</scope>
    <source>
        <strain evidence="2 3">JCM 13503</strain>
    </source>
</reference>
<organism evidence="2 3">
    <name type="scientific">Deinococcus oregonensis</name>
    <dbReference type="NCBI Taxonomy" id="1805970"/>
    <lineage>
        <taxon>Bacteria</taxon>
        <taxon>Thermotogati</taxon>
        <taxon>Deinococcota</taxon>
        <taxon>Deinococci</taxon>
        <taxon>Deinococcales</taxon>
        <taxon>Deinococcaceae</taxon>
        <taxon>Deinococcus</taxon>
    </lineage>
</organism>
<feature type="signal peptide" evidence="1">
    <location>
        <begin position="1"/>
        <end position="21"/>
    </location>
</feature>
<sequence>MSKKLGLLIALSILLAPSALATDFVTKSNLTGFQLPKGALELTDDDFSSEMVEVLDATAEELNGQCKYHELLYWEGNPDTIVKALNKAIPKEFKFKNLEEGELADGSFYQQFLLTTPKLWVAGTWFPGEADAILAWCTVVKK</sequence>
<keyword evidence="1" id="KW-0732">Signal</keyword>
<evidence type="ECO:0000313" key="3">
    <source>
        <dbReference type="Proteomes" id="UP001589733"/>
    </source>
</evidence>
<accession>A0ABV6ASH5</accession>
<dbReference type="RefSeq" id="WP_380004369.1">
    <property type="nucleotide sequence ID" value="NZ_JBHLYR010000003.1"/>
</dbReference>
<name>A0ABV6ASH5_9DEIO</name>
<protein>
    <submittedName>
        <fullName evidence="2">Uncharacterized protein</fullName>
    </submittedName>
</protein>
<feature type="chain" id="PRO_5046594381" evidence="1">
    <location>
        <begin position="22"/>
        <end position="142"/>
    </location>
</feature>
<dbReference type="EMBL" id="JBHLYR010000003">
    <property type="protein sequence ID" value="MFB9990447.1"/>
    <property type="molecule type" value="Genomic_DNA"/>
</dbReference>
<dbReference type="Proteomes" id="UP001589733">
    <property type="component" value="Unassembled WGS sequence"/>
</dbReference>